<evidence type="ECO:0000313" key="2">
    <source>
        <dbReference type="Proteomes" id="UP000614221"/>
    </source>
</evidence>
<dbReference type="AlphaFoldDB" id="A0A830EN69"/>
<protein>
    <submittedName>
        <fullName evidence="1">Uncharacterized protein</fullName>
    </submittedName>
</protein>
<dbReference type="RefSeq" id="WP_268238773.1">
    <property type="nucleotide sequence ID" value="NZ_BMPD01000005.1"/>
</dbReference>
<dbReference type="EMBL" id="BMPD01000005">
    <property type="protein sequence ID" value="GGK74548.1"/>
    <property type="molecule type" value="Genomic_DNA"/>
</dbReference>
<name>A0A830EN69_9EURY</name>
<accession>A0A830EN69</accession>
<comment type="caution">
    <text evidence="1">The sequence shown here is derived from an EMBL/GenBank/DDBJ whole genome shotgun (WGS) entry which is preliminary data.</text>
</comment>
<proteinExistence type="predicted"/>
<evidence type="ECO:0000313" key="1">
    <source>
        <dbReference type="EMBL" id="GGK74548.1"/>
    </source>
</evidence>
<sequence length="43" mass="4576">MADVSVTIEFNLELTVDPIGATLDITVPQAPSDAARQSLLEAY</sequence>
<dbReference type="Proteomes" id="UP000614221">
    <property type="component" value="Unassembled WGS sequence"/>
</dbReference>
<reference evidence="1" key="2">
    <citation type="submission" date="2020-09" db="EMBL/GenBank/DDBJ databases">
        <authorList>
            <person name="Sun Q."/>
            <person name="Ohkuma M."/>
        </authorList>
    </citation>
    <scope>NUCLEOTIDE SEQUENCE</scope>
    <source>
        <strain evidence="1">JCM 19018</strain>
    </source>
</reference>
<reference evidence="1" key="1">
    <citation type="journal article" date="2014" name="Int. J. Syst. Evol. Microbiol.">
        <title>Complete genome sequence of Corynebacterium casei LMG S-19264T (=DSM 44701T), isolated from a smear-ripened cheese.</title>
        <authorList>
            <consortium name="US DOE Joint Genome Institute (JGI-PGF)"/>
            <person name="Walter F."/>
            <person name="Albersmeier A."/>
            <person name="Kalinowski J."/>
            <person name="Ruckert C."/>
        </authorList>
    </citation>
    <scope>NUCLEOTIDE SEQUENCE</scope>
    <source>
        <strain evidence="1">JCM 19018</strain>
    </source>
</reference>
<gene>
    <name evidence="1" type="ORF">GCM10009067_28440</name>
</gene>
<organism evidence="1 2">
    <name type="scientific">Haloarcula sebkhae</name>
    <dbReference type="NCBI Taxonomy" id="932660"/>
    <lineage>
        <taxon>Archaea</taxon>
        <taxon>Methanobacteriati</taxon>
        <taxon>Methanobacteriota</taxon>
        <taxon>Stenosarchaea group</taxon>
        <taxon>Halobacteria</taxon>
        <taxon>Halobacteriales</taxon>
        <taxon>Haloarculaceae</taxon>
        <taxon>Haloarcula</taxon>
    </lineage>
</organism>